<keyword evidence="4" id="KW-1003">Cell membrane</keyword>
<organism evidence="8 9">
    <name type="scientific">Acidiferrobacter thiooxydans</name>
    <dbReference type="NCBI Taxonomy" id="163359"/>
    <lineage>
        <taxon>Bacteria</taxon>
        <taxon>Pseudomonadati</taxon>
        <taxon>Pseudomonadota</taxon>
        <taxon>Gammaproteobacteria</taxon>
        <taxon>Acidiferrobacterales</taxon>
        <taxon>Acidiferrobacteraceae</taxon>
        <taxon>Acidiferrobacter</taxon>
    </lineage>
</organism>
<dbReference type="InterPro" id="IPR004695">
    <property type="entry name" value="SLAC1/Mae1/Ssu1/TehA"/>
</dbReference>
<keyword evidence="5" id="KW-0812">Transmembrane</keyword>
<keyword evidence="7" id="KW-0472">Membrane</keyword>
<dbReference type="Pfam" id="PF03595">
    <property type="entry name" value="SLAC1"/>
    <property type="match status" value="1"/>
</dbReference>
<dbReference type="EMBL" id="PSYR01000002">
    <property type="protein sequence ID" value="RCN57244.1"/>
    <property type="molecule type" value="Genomic_DNA"/>
</dbReference>
<dbReference type="STRING" id="163359.A9R16_05335"/>
<keyword evidence="6" id="KW-1133">Transmembrane helix</keyword>
<reference evidence="8 9" key="1">
    <citation type="submission" date="2018-02" db="EMBL/GenBank/DDBJ databases">
        <title>Insights into the biology of acidophilic members of the Acidiferrobacteraceae family derived from comparative genomic analyses.</title>
        <authorList>
            <person name="Issotta F."/>
            <person name="Thyssen C."/>
            <person name="Mena C."/>
            <person name="Moya A."/>
            <person name="Bellenberg S."/>
            <person name="Sproer C."/>
            <person name="Covarrubias P.C."/>
            <person name="Sand W."/>
            <person name="Quatrini R."/>
            <person name="Vera M."/>
        </authorList>
    </citation>
    <scope>NUCLEOTIDE SEQUENCE [LARGE SCALE GENOMIC DNA]</scope>
    <source>
        <strain evidence="9">m-1</strain>
    </source>
</reference>
<dbReference type="AlphaFoldDB" id="A0A1C2FX87"/>
<proteinExistence type="inferred from homology"/>
<dbReference type="InterPro" id="IPR051629">
    <property type="entry name" value="Sulfite_efflux_TDT"/>
</dbReference>
<evidence type="ECO:0000256" key="4">
    <source>
        <dbReference type="ARBA" id="ARBA00022475"/>
    </source>
</evidence>
<gene>
    <name evidence="8" type="ORF">C4900_13830</name>
</gene>
<dbReference type="PANTHER" id="PTHR31686:SF1">
    <property type="entry name" value="SULFITE EFFLUX PUMP SSU1"/>
    <property type="match status" value="1"/>
</dbReference>
<dbReference type="OrthoDB" id="958273at2"/>
<comment type="subcellular location">
    <subcellularLocation>
        <location evidence="1">Cell membrane</location>
        <topology evidence="1">Multi-pass membrane protein</topology>
    </subcellularLocation>
</comment>
<evidence type="ECO:0000313" key="9">
    <source>
        <dbReference type="Proteomes" id="UP000253250"/>
    </source>
</evidence>
<protein>
    <submittedName>
        <fullName evidence="8">C4-dicarboxylate ABC transporter</fullName>
    </submittedName>
</protein>
<evidence type="ECO:0000256" key="2">
    <source>
        <dbReference type="ARBA" id="ARBA00008566"/>
    </source>
</evidence>
<evidence type="ECO:0000256" key="1">
    <source>
        <dbReference type="ARBA" id="ARBA00004651"/>
    </source>
</evidence>
<name>A0A1C2FX87_9GAMM</name>
<comment type="similarity">
    <text evidence="2">Belongs to the tellurite-resistance/dicarboxylate transporter (TDT) family.</text>
</comment>
<evidence type="ECO:0000313" key="8">
    <source>
        <dbReference type="EMBL" id="RCN57244.1"/>
    </source>
</evidence>
<evidence type="ECO:0000256" key="7">
    <source>
        <dbReference type="ARBA" id="ARBA00023136"/>
    </source>
</evidence>
<keyword evidence="3" id="KW-0813">Transport</keyword>
<accession>A0A1C2FX87</accession>
<dbReference type="Gene3D" id="1.50.10.150">
    <property type="entry name" value="Voltage-dependent anion channel"/>
    <property type="match status" value="1"/>
</dbReference>
<comment type="caution">
    <text evidence="8">The sequence shown here is derived from an EMBL/GenBank/DDBJ whole genome shotgun (WGS) entry which is preliminary data.</text>
</comment>
<dbReference type="PROSITE" id="PS51257">
    <property type="entry name" value="PROKAR_LIPOPROTEIN"/>
    <property type="match status" value="1"/>
</dbReference>
<dbReference type="GO" id="GO:0000319">
    <property type="term" value="F:sulfite transmembrane transporter activity"/>
    <property type="evidence" value="ECO:0007669"/>
    <property type="project" value="TreeGrafter"/>
</dbReference>
<dbReference type="GO" id="GO:0005886">
    <property type="term" value="C:plasma membrane"/>
    <property type="evidence" value="ECO:0007669"/>
    <property type="project" value="UniProtKB-SubCell"/>
</dbReference>
<dbReference type="Proteomes" id="UP000253250">
    <property type="component" value="Unassembled WGS sequence"/>
</dbReference>
<evidence type="ECO:0000256" key="3">
    <source>
        <dbReference type="ARBA" id="ARBA00022448"/>
    </source>
</evidence>
<dbReference type="CDD" id="cd09319">
    <property type="entry name" value="TDT_like_1"/>
    <property type="match status" value="1"/>
</dbReference>
<dbReference type="InterPro" id="IPR038665">
    <property type="entry name" value="Voltage-dep_anion_channel_sf"/>
</dbReference>
<dbReference type="PANTHER" id="PTHR31686">
    <property type="match status" value="1"/>
</dbReference>
<evidence type="ECO:0000256" key="6">
    <source>
        <dbReference type="ARBA" id="ARBA00022989"/>
    </source>
</evidence>
<keyword evidence="9" id="KW-1185">Reference proteome</keyword>
<sequence>MVQAGLRELFPGYFALVMATGIISLACGMLGLPILAQALFRLNIVNYAVIATLMLARLIGYPRLMLADLTDHARGPGFFTSIAGSCVLGTQFVVIGHESSVAWILWGVGVTLSFTVIYAFFAAVTLRGVKPDLETGINGAWLIATVGSQSIAILSTLLLPTAGAYKAALVTFALIMYLMGCMTYLTIIPLILYRFTFFRLTPAELTPPYWINMGAVAITTLAGATLIMNAGLSPLLTAILPFLKGLTLYFWATATWWIPLLLILGVWRHLYRHFPLRYSPQYWGMVFPLGMYTACTIRLSQAVDLPLLAPVTPYLLAIALFAWSLTFAGLIHELVRDFGRPRLPESPARPH</sequence>
<evidence type="ECO:0000256" key="5">
    <source>
        <dbReference type="ARBA" id="ARBA00022692"/>
    </source>
</evidence>